<reference evidence="1 2" key="1">
    <citation type="submission" date="2018-03" db="EMBL/GenBank/DDBJ databases">
        <title>Genomic Encyclopedia of Archaeal and Bacterial Type Strains, Phase II (KMG-II): from individual species to whole genera.</title>
        <authorList>
            <person name="Goeker M."/>
        </authorList>
    </citation>
    <scope>NUCLEOTIDE SEQUENCE [LARGE SCALE GENOMIC DNA]</scope>
    <source>
        <strain evidence="1 2">DSM 100214</strain>
    </source>
</reference>
<dbReference type="Proteomes" id="UP000247973">
    <property type="component" value="Unassembled WGS sequence"/>
</dbReference>
<dbReference type="EMBL" id="QICL01000008">
    <property type="protein sequence ID" value="PXV65057.1"/>
    <property type="molecule type" value="Genomic_DNA"/>
</dbReference>
<protein>
    <submittedName>
        <fullName evidence="1">Uncharacterized protein</fullName>
    </submittedName>
</protein>
<organism evidence="1 2">
    <name type="scientific">Dysgonomonas alginatilytica</name>
    <dbReference type="NCBI Taxonomy" id="1605892"/>
    <lineage>
        <taxon>Bacteria</taxon>
        <taxon>Pseudomonadati</taxon>
        <taxon>Bacteroidota</taxon>
        <taxon>Bacteroidia</taxon>
        <taxon>Bacteroidales</taxon>
        <taxon>Dysgonomonadaceae</taxon>
        <taxon>Dysgonomonas</taxon>
    </lineage>
</organism>
<sequence>MKKMLTTYICYITHENLLDYLFKKNKQQKTKSAIKKSF</sequence>
<name>A0A2V3PSB2_9BACT</name>
<evidence type="ECO:0000313" key="2">
    <source>
        <dbReference type="Proteomes" id="UP000247973"/>
    </source>
</evidence>
<accession>A0A2V3PSB2</accession>
<proteinExistence type="predicted"/>
<gene>
    <name evidence="1" type="ORF">CLV62_10855</name>
</gene>
<comment type="caution">
    <text evidence="1">The sequence shown here is derived from an EMBL/GenBank/DDBJ whole genome shotgun (WGS) entry which is preliminary data.</text>
</comment>
<dbReference type="AlphaFoldDB" id="A0A2V3PSB2"/>
<evidence type="ECO:0000313" key="1">
    <source>
        <dbReference type="EMBL" id="PXV65057.1"/>
    </source>
</evidence>
<keyword evidence="2" id="KW-1185">Reference proteome</keyword>